<dbReference type="EnsemblPlants" id="OMERI01G17680.1">
    <property type="protein sequence ID" value="OMERI01G17680.1"/>
    <property type="gene ID" value="OMERI01G17680"/>
</dbReference>
<reference evidence="2" key="2">
    <citation type="submission" date="2018-05" db="EMBL/GenBank/DDBJ databases">
        <title>OmerRS3 (Oryza meridionalis Reference Sequence Version 3).</title>
        <authorList>
            <person name="Zhang J."/>
            <person name="Kudrna D."/>
            <person name="Lee S."/>
            <person name="Talag J."/>
            <person name="Welchert J."/>
            <person name="Wing R.A."/>
        </authorList>
    </citation>
    <scope>NUCLEOTIDE SEQUENCE [LARGE SCALE GENOMIC DNA]</scope>
    <source>
        <strain evidence="2">cv. OR44</strain>
    </source>
</reference>
<dbReference type="Proteomes" id="UP000008021">
    <property type="component" value="Chromosome 1"/>
</dbReference>
<evidence type="ECO:0000313" key="2">
    <source>
        <dbReference type="EnsemblPlants" id="OMERI01G17680.1"/>
    </source>
</evidence>
<evidence type="ECO:0000256" key="1">
    <source>
        <dbReference type="SAM" id="MobiDB-lite"/>
    </source>
</evidence>
<organism evidence="2">
    <name type="scientific">Oryza meridionalis</name>
    <dbReference type="NCBI Taxonomy" id="40149"/>
    <lineage>
        <taxon>Eukaryota</taxon>
        <taxon>Viridiplantae</taxon>
        <taxon>Streptophyta</taxon>
        <taxon>Embryophyta</taxon>
        <taxon>Tracheophyta</taxon>
        <taxon>Spermatophyta</taxon>
        <taxon>Magnoliopsida</taxon>
        <taxon>Liliopsida</taxon>
        <taxon>Poales</taxon>
        <taxon>Poaceae</taxon>
        <taxon>BOP clade</taxon>
        <taxon>Oryzoideae</taxon>
        <taxon>Oryzeae</taxon>
        <taxon>Oryzinae</taxon>
        <taxon>Oryza</taxon>
    </lineage>
</organism>
<dbReference type="AlphaFoldDB" id="A0A0E0C3D5"/>
<name>A0A0E0C3D5_9ORYZ</name>
<dbReference type="HOGENOM" id="CLU_2149873_0_0_1"/>
<keyword evidence="3" id="KW-1185">Reference proteome</keyword>
<evidence type="ECO:0000313" key="3">
    <source>
        <dbReference type="Proteomes" id="UP000008021"/>
    </source>
</evidence>
<sequence>MTQLSIRQQLAPSVGTPDQKGEKGAFHHTHTLRHITAMVQRQGLGRIGYATPTPFAKIPMRYGAKGWGRKCVKVQRRKWGPRSQPSLWTRFAAPTPFATIPMRYGIKGWGRK</sequence>
<feature type="region of interest" description="Disordered" evidence="1">
    <location>
        <begin position="1"/>
        <end position="24"/>
    </location>
</feature>
<feature type="compositionally biased region" description="Polar residues" evidence="1">
    <location>
        <begin position="1"/>
        <end position="11"/>
    </location>
</feature>
<proteinExistence type="predicted"/>
<accession>A0A0E0C3D5</accession>
<protein>
    <submittedName>
        <fullName evidence="2">Uncharacterized protein</fullName>
    </submittedName>
</protein>
<dbReference type="Gramene" id="OMERI01G17680.1">
    <property type="protein sequence ID" value="OMERI01G17680.1"/>
    <property type="gene ID" value="OMERI01G17680"/>
</dbReference>
<reference evidence="2" key="1">
    <citation type="submission" date="2015-04" db="UniProtKB">
        <authorList>
            <consortium name="EnsemblPlants"/>
        </authorList>
    </citation>
    <scope>IDENTIFICATION</scope>
</reference>